<dbReference type="InterPro" id="IPR051840">
    <property type="entry name" value="NifX/NifY_domain"/>
</dbReference>
<dbReference type="InterPro" id="IPR036105">
    <property type="entry name" value="DiNase_FeMo-co_biosyn_sf"/>
</dbReference>
<dbReference type="InterPro" id="IPR003731">
    <property type="entry name" value="Di-Nase_FeMo-co_biosynth"/>
</dbReference>
<sequence length="129" mass="13434">MEKGRIAIPSMETGGLDGQRSGHFGHCDVFTLVDVEDGEIKSVTTIPNHGHVQGGCMVPVNILAGHNVNALIVGGIGMRPLMGFRQVGIDVYYDATRPEIRPVVADLIAGKLPLIGDGQVCGGGGGMMP</sequence>
<dbReference type="SUPFAM" id="SSF53146">
    <property type="entry name" value="Nitrogenase accessory factor-like"/>
    <property type="match status" value="1"/>
</dbReference>
<feature type="domain" description="Dinitrogenase iron-molybdenum cofactor biosynthesis" evidence="1">
    <location>
        <begin position="17"/>
        <end position="108"/>
    </location>
</feature>
<dbReference type="EMBL" id="OJIN01000019">
    <property type="protein sequence ID" value="SPD72074.1"/>
    <property type="molecule type" value="Genomic_DNA"/>
</dbReference>
<dbReference type="Pfam" id="PF02579">
    <property type="entry name" value="Nitro_FeMo-Co"/>
    <property type="match status" value="1"/>
</dbReference>
<organism evidence="2">
    <name type="scientific">uncultured Desulfobacterium sp</name>
    <dbReference type="NCBI Taxonomy" id="201089"/>
    <lineage>
        <taxon>Bacteria</taxon>
        <taxon>Pseudomonadati</taxon>
        <taxon>Thermodesulfobacteriota</taxon>
        <taxon>Desulfobacteria</taxon>
        <taxon>Desulfobacterales</taxon>
        <taxon>Desulfobacteriaceae</taxon>
        <taxon>Desulfobacterium</taxon>
        <taxon>environmental samples</taxon>
    </lineage>
</organism>
<dbReference type="Gene3D" id="3.30.420.130">
    <property type="entry name" value="Dinitrogenase iron-molybdenum cofactor biosynthesis domain"/>
    <property type="match status" value="1"/>
</dbReference>
<dbReference type="PANTHER" id="PTHR33937">
    <property type="entry name" value="IRON-MOLYBDENUM PROTEIN-RELATED-RELATED"/>
    <property type="match status" value="1"/>
</dbReference>
<gene>
    <name evidence="2" type="ORF">PITCH_A1150109</name>
</gene>
<proteinExistence type="predicted"/>
<protein>
    <submittedName>
        <fullName evidence="2">Dinitrogenase iron-molybdenum cofactor protein</fullName>
    </submittedName>
</protein>
<dbReference type="InterPro" id="IPR033913">
    <property type="entry name" value="MTH1175_dom"/>
</dbReference>
<name>A0A445MRF9_9BACT</name>
<reference evidence="2" key="1">
    <citation type="submission" date="2018-01" db="EMBL/GenBank/DDBJ databases">
        <authorList>
            <person name="Regsiter A."/>
            <person name="William W."/>
        </authorList>
    </citation>
    <scope>NUCLEOTIDE SEQUENCE</scope>
    <source>
        <strain evidence="2">TRIP AH-1</strain>
    </source>
</reference>
<dbReference type="CDD" id="cd00851">
    <property type="entry name" value="MTH1175"/>
    <property type="match status" value="1"/>
</dbReference>
<accession>A0A445MRF9</accession>
<evidence type="ECO:0000313" key="2">
    <source>
        <dbReference type="EMBL" id="SPD72074.1"/>
    </source>
</evidence>
<evidence type="ECO:0000259" key="1">
    <source>
        <dbReference type="Pfam" id="PF02579"/>
    </source>
</evidence>
<dbReference type="AlphaFoldDB" id="A0A445MRF9"/>
<dbReference type="PANTHER" id="PTHR33937:SF2">
    <property type="entry name" value="DINITROGENASE IRON-MOLYBDENUM COFACTOR BIOSYNTHESIS DOMAIN-CONTAINING PROTEIN"/>
    <property type="match status" value="1"/>
</dbReference>